<reference evidence="2 3" key="1">
    <citation type="journal article" date="2019" name="Nat. Ecol. Evol.">
        <title>Megaphylogeny resolves global patterns of mushroom evolution.</title>
        <authorList>
            <person name="Varga T."/>
            <person name="Krizsan K."/>
            <person name="Foldi C."/>
            <person name="Dima B."/>
            <person name="Sanchez-Garcia M."/>
            <person name="Sanchez-Ramirez S."/>
            <person name="Szollosi G.J."/>
            <person name="Szarkandi J.G."/>
            <person name="Papp V."/>
            <person name="Albert L."/>
            <person name="Andreopoulos W."/>
            <person name="Angelini C."/>
            <person name="Antonin V."/>
            <person name="Barry K.W."/>
            <person name="Bougher N.L."/>
            <person name="Buchanan P."/>
            <person name="Buyck B."/>
            <person name="Bense V."/>
            <person name="Catcheside P."/>
            <person name="Chovatia M."/>
            <person name="Cooper J."/>
            <person name="Damon W."/>
            <person name="Desjardin D."/>
            <person name="Finy P."/>
            <person name="Geml J."/>
            <person name="Haridas S."/>
            <person name="Hughes K."/>
            <person name="Justo A."/>
            <person name="Karasinski D."/>
            <person name="Kautmanova I."/>
            <person name="Kiss B."/>
            <person name="Kocsube S."/>
            <person name="Kotiranta H."/>
            <person name="LaButti K.M."/>
            <person name="Lechner B.E."/>
            <person name="Liimatainen K."/>
            <person name="Lipzen A."/>
            <person name="Lukacs Z."/>
            <person name="Mihaltcheva S."/>
            <person name="Morgado L.N."/>
            <person name="Niskanen T."/>
            <person name="Noordeloos M.E."/>
            <person name="Ohm R.A."/>
            <person name="Ortiz-Santana B."/>
            <person name="Ovrebo C."/>
            <person name="Racz N."/>
            <person name="Riley R."/>
            <person name="Savchenko A."/>
            <person name="Shiryaev A."/>
            <person name="Soop K."/>
            <person name="Spirin V."/>
            <person name="Szebenyi C."/>
            <person name="Tomsovsky M."/>
            <person name="Tulloss R.E."/>
            <person name="Uehling J."/>
            <person name="Grigoriev I.V."/>
            <person name="Vagvolgyi C."/>
            <person name="Papp T."/>
            <person name="Martin F.M."/>
            <person name="Miettinen O."/>
            <person name="Hibbett D.S."/>
            <person name="Nagy L.G."/>
        </authorList>
    </citation>
    <scope>NUCLEOTIDE SEQUENCE [LARGE SCALE GENOMIC DNA]</scope>
    <source>
        <strain evidence="2 3">HHB13444</strain>
    </source>
</reference>
<evidence type="ECO:0000313" key="2">
    <source>
        <dbReference type="EMBL" id="TFK83237.1"/>
    </source>
</evidence>
<dbReference type="EMBL" id="ML211410">
    <property type="protein sequence ID" value="TFK83237.1"/>
    <property type="molecule type" value="Genomic_DNA"/>
</dbReference>
<proteinExistence type="predicted"/>
<evidence type="ECO:0000313" key="3">
    <source>
        <dbReference type="Proteomes" id="UP000308197"/>
    </source>
</evidence>
<name>A0A5C3P315_9APHY</name>
<organism evidence="2 3">
    <name type="scientific">Polyporus arcularius HHB13444</name>
    <dbReference type="NCBI Taxonomy" id="1314778"/>
    <lineage>
        <taxon>Eukaryota</taxon>
        <taxon>Fungi</taxon>
        <taxon>Dikarya</taxon>
        <taxon>Basidiomycota</taxon>
        <taxon>Agaricomycotina</taxon>
        <taxon>Agaricomycetes</taxon>
        <taxon>Polyporales</taxon>
        <taxon>Polyporaceae</taxon>
        <taxon>Polyporus</taxon>
    </lineage>
</organism>
<feature type="region of interest" description="Disordered" evidence="1">
    <location>
        <begin position="91"/>
        <end position="112"/>
    </location>
</feature>
<accession>A0A5C3P315</accession>
<feature type="compositionally biased region" description="Low complexity" evidence="1">
    <location>
        <begin position="263"/>
        <end position="274"/>
    </location>
</feature>
<protein>
    <submittedName>
        <fullName evidence="2">Uncharacterized protein</fullName>
    </submittedName>
</protein>
<dbReference type="InParanoid" id="A0A5C3P315"/>
<feature type="compositionally biased region" description="Low complexity" evidence="1">
    <location>
        <begin position="284"/>
        <end position="312"/>
    </location>
</feature>
<dbReference type="AlphaFoldDB" id="A0A5C3P315"/>
<keyword evidence="3" id="KW-1185">Reference proteome</keyword>
<sequence>MASMSTLRRALCHRGGKELGRHCPQLRGFLDTADPVYIVPWVFIISAQPNPQFASHFLLHVSSIRRKMDAHSVVRKNLRVSVSSVSKLEDDEEWLEPLPSPPPPTPSNARRGVSYDMQRFDPFRVMMAASTPHFTSPTSPEFAIEYPKLPESLIFRFPAAHEEDGSGSTEPQSNEADDLFADPEDFSPDSSFEIPTPADVSGDFGTTLHFEGAEDGGEYEIDRTILRAAGKHHKFGLSGSLARLATRSTATLRTMSSFQRFSASSSASASASGDSDSEDPYTGISAPPASLSASRRPSIAPGASASALPNSLSSPVSATEVVKSLRRLASSLTLDCAGHGADKHFEEAVGHYEKAWALDESIEVHVDRTEAVSYEDCDDPRDFEFGFPARPDGIGLYARA</sequence>
<dbReference type="Proteomes" id="UP000308197">
    <property type="component" value="Unassembled WGS sequence"/>
</dbReference>
<feature type="region of interest" description="Disordered" evidence="1">
    <location>
        <begin position="161"/>
        <end position="211"/>
    </location>
</feature>
<gene>
    <name evidence="2" type="ORF">K466DRAFT_268979</name>
</gene>
<feature type="region of interest" description="Disordered" evidence="1">
    <location>
        <begin position="263"/>
        <end position="312"/>
    </location>
</feature>
<evidence type="ECO:0000256" key="1">
    <source>
        <dbReference type="SAM" id="MobiDB-lite"/>
    </source>
</evidence>
<feature type="compositionally biased region" description="Acidic residues" evidence="1">
    <location>
        <begin position="175"/>
        <end position="187"/>
    </location>
</feature>